<dbReference type="Pfam" id="PF13331">
    <property type="entry name" value="DUF4093"/>
    <property type="match status" value="1"/>
</dbReference>
<feature type="region of interest" description="Disordered" evidence="1">
    <location>
        <begin position="75"/>
        <end position="178"/>
    </location>
</feature>
<dbReference type="STRING" id="3088.A0A383WMT0"/>
<feature type="compositionally biased region" description="Low complexity" evidence="1">
    <location>
        <begin position="76"/>
        <end position="117"/>
    </location>
</feature>
<name>A0A383WMT0_TETOB</name>
<dbReference type="EMBL" id="FNXT01001326">
    <property type="protein sequence ID" value="SZX78573.1"/>
    <property type="molecule type" value="Genomic_DNA"/>
</dbReference>
<evidence type="ECO:0000256" key="1">
    <source>
        <dbReference type="SAM" id="MobiDB-lite"/>
    </source>
</evidence>
<feature type="compositionally biased region" description="Low complexity" evidence="1">
    <location>
        <begin position="267"/>
        <end position="288"/>
    </location>
</feature>
<reference evidence="3 4" key="1">
    <citation type="submission" date="2016-10" db="EMBL/GenBank/DDBJ databases">
        <authorList>
            <person name="Cai Z."/>
        </authorList>
    </citation>
    <scope>NUCLEOTIDE SEQUENCE [LARGE SCALE GENOMIC DNA]</scope>
</reference>
<dbReference type="InterPro" id="IPR025156">
    <property type="entry name" value="RNase_M5_C"/>
</dbReference>
<dbReference type="SUPFAM" id="SSF110455">
    <property type="entry name" value="Toprim domain"/>
    <property type="match status" value="1"/>
</dbReference>
<feature type="domain" description="Toprim" evidence="2">
    <location>
        <begin position="344"/>
        <end position="433"/>
    </location>
</feature>
<proteinExistence type="predicted"/>
<dbReference type="GO" id="GO:0043822">
    <property type="term" value="F:ribonuclease M5 activity"/>
    <property type="evidence" value="ECO:0007669"/>
    <property type="project" value="TreeGrafter"/>
</dbReference>
<accession>A0A383WMT0</accession>
<feature type="compositionally biased region" description="Low complexity" evidence="1">
    <location>
        <begin position="168"/>
        <end position="178"/>
    </location>
</feature>
<dbReference type="Pfam" id="PF01751">
    <property type="entry name" value="Toprim"/>
    <property type="match status" value="1"/>
</dbReference>
<protein>
    <recommendedName>
        <fullName evidence="2">Toprim domain-containing protein</fullName>
    </recommendedName>
</protein>
<dbReference type="GO" id="GO:0006364">
    <property type="term" value="P:rRNA processing"/>
    <property type="evidence" value="ECO:0007669"/>
    <property type="project" value="TreeGrafter"/>
</dbReference>
<keyword evidence="4" id="KW-1185">Reference proteome</keyword>
<evidence type="ECO:0000313" key="4">
    <source>
        <dbReference type="Proteomes" id="UP000256970"/>
    </source>
</evidence>
<dbReference type="PROSITE" id="PS50880">
    <property type="entry name" value="TOPRIM"/>
    <property type="match status" value="1"/>
</dbReference>
<dbReference type="AlphaFoldDB" id="A0A383WMT0"/>
<feature type="compositionally biased region" description="Low complexity" evidence="1">
    <location>
        <begin position="216"/>
        <end position="257"/>
    </location>
</feature>
<evidence type="ECO:0000259" key="2">
    <source>
        <dbReference type="PROSITE" id="PS50880"/>
    </source>
</evidence>
<dbReference type="Gene3D" id="3.40.1360.10">
    <property type="match status" value="1"/>
</dbReference>
<dbReference type="Proteomes" id="UP000256970">
    <property type="component" value="Unassembled WGS sequence"/>
</dbReference>
<dbReference type="SMART" id="SM00493">
    <property type="entry name" value="TOPRIM"/>
    <property type="match status" value="1"/>
</dbReference>
<feature type="compositionally biased region" description="Basic and acidic residues" evidence="1">
    <location>
        <begin position="126"/>
        <end position="142"/>
    </location>
</feature>
<dbReference type="PANTHER" id="PTHR39156:SF1">
    <property type="entry name" value="RIBONUCLEASE M5"/>
    <property type="match status" value="1"/>
</dbReference>
<feature type="region of interest" description="Disordered" evidence="1">
    <location>
        <begin position="211"/>
        <end position="290"/>
    </location>
</feature>
<evidence type="ECO:0000313" key="3">
    <source>
        <dbReference type="EMBL" id="SZX78573.1"/>
    </source>
</evidence>
<gene>
    <name evidence="3" type="ORF">BQ4739_LOCUS18894</name>
</gene>
<dbReference type="InterPro" id="IPR006171">
    <property type="entry name" value="TOPRIM_dom"/>
</dbReference>
<sequence length="540" mass="56492">MAFSCLPWQQQQPGRCLANRHPACMHGTHNKTVAASSRPSNTQHARAITRLLATGPGGASDDSLKDIVDVLKDAFSSSSTTTSSSSTTTSSSSSSRPAAAPASRTRSSAPARSDSSAGVPSFATPTDRRSAGRTRRDEDGSSTRDSNSSSNSSNRKQTVRVARTGSKRAGSAVASPAAAPAAALPPAAAAKPRKGPFAGLISSLEQELLDPPAVKHSSGSSSSSSRDDVAAASHSAAAQHSEPSSSSSSSSSDASTSRRLTRRINKQAPQKQAQPAQQQQQRQQQAELPPAPWMLQAAADTGRGKKQYKPVLKGDLALPGGPSWSALRRHIVAAGSQAGLPTLHSIILVEGDQDQRAVARAVNAPVYVCDGTRVLKPHVQPELAMLQQLGRPLVVLTDPDERGRELRLHLEAAMGPLLHAFVPEPDAAALVDGPVHGIGNRGIEHVVPIGVQQALQAARSSFPAERQVWSMERLQQLRLVNAFDGAEAVVQGPGGAADRRRQLCAQLGLGRCSGAQLLTALNRFFDEETVDAALAQLGTA</sequence>
<dbReference type="PANTHER" id="PTHR39156">
    <property type="entry name" value="RIBONUCLEASE M5"/>
    <property type="match status" value="1"/>
</dbReference>
<organism evidence="3 4">
    <name type="scientific">Tetradesmus obliquus</name>
    <name type="common">Green alga</name>
    <name type="synonym">Acutodesmus obliquus</name>
    <dbReference type="NCBI Taxonomy" id="3088"/>
    <lineage>
        <taxon>Eukaryota</taxon>
        <taxon>Viridiplantae</taxon>
        <taxon>Chlorophyta</taxon>
        <taxon>core chlorophytes</taxon>
        <taxon>Chlorophyceae</taxon>
        <taxon>CS clade</taxon>
        <taxon>Sphaeropleales</taxon>
        <taxon>Scenedesmaceae</taxon>
        <taxon>Tetradesmus</taxon>
    </lineage>
</organism>